<feature type="transmembrane region" description="Helical" evidence="12">
    <location>
        <begin position="139"/>
        <end position="162"/>
    </location>
</feature>
<feature type="transmembrane region" description="Helical" evidence="12">
    <location>
        <begin position="183"/>
        <end position="202"/>
    </location>
</feature>
<evidence type="ECO:0000256" key="10">
    <source>
        <dbReference type="ARBA" id="ARBA00023049"/>
    </source>
</evidence>
<dbReference type="Pfam" id="PF02163">
    <property type="entry name" value="Peptidase_M50"/>
    <property type="match status" value="1"/>
</dbReference>
<feature type="transmembrane region" description="Helical" evidence="12">
    <location>
        <begin position="47"/>
        <end position="68"/>
    </location>
</feature>
<evidence type="ECO:0000256" key="7">
    <source>
        <dbReference type="ARBA" id="ARBA00022801"/>
    </source>
</evidence>
<reference evidence="14 15" key="1">
    <citation type="submission" date="2020-08" db="EMBL/GenBank/DDBJ databases">
        <title>Genome sequence of Phycicoccus endophyticus JCM 31784T.</title>
        <authorList>
            <person name="Hyun D.-W."/>
            <person name="Bae J.-W."/>
        </authorList>
    </citation>
    <scope>NUCLEOTIDE SEQUENCE [LARGE SCALE GENOMIC DNA]</scope>
    <source>
        <strain evidence="14 15">JCM 31784</strain>
    </source>
</reference>
<sequence>MSTTPAAPAGALRIGRVAGVPVYLDRTWLLLAAFIAWTGYRTGSVEGVGLGVAYAAWLVVAIFVAVLGHEVGHAVAARALGFHVHRIVATLWGGHTAYDATGATAGRTALVALSGPAVNAVLAAAGWAASLTLGYPAGAFAYSFAWLNGVLAVFNLLPGLPLDGGAAVQALVWGVTGRRDRGLLVAGWVGRVVAVVVGLVFVGGPLLRSGRVDLLDVAIGAVLTWVLWSGATAAVRRAGVERLLDTVRVGDAAEPAHVLPADTPFAVARELPGLVVCADEQGHPTLVLAAAPADVPGTTPVGALVQRIPTESVVEAEPTGAIGPVLRAMSATGVGLVVLTRAGAPWGVVTGRSVEAAAGRGHRRT</sequence>
<keyword evidence="10" id="KW-0482">Metalloprotease</keyword>
<evidence type="ECO:0000313" key="14">
    <source>
        <dbReference type="EMBL" id="QNN50510.1"/>
    </source>
</evidence>
<dbReference type="GO" id="GO:0006508">
    <property type="term" value="P:proteolysis"/>
    <property type="evidence" value="ECO:0007669"/>
    <property type="project" value="UniProtKB-KW"/>
</dbReference>
<comment type="cofactor">
    <cofactor evidence="1">
        <name>Zn(2+)</name>
        <dbReference type="ChEBI" id="CHEBI:29105"/>
    </cofactor>
</comment>
<evidence type="ECO:0000256" key="3">
    <source>
        <dbReference type="ARBA" id="ARBA00007931"/>
    </source>
</evidence>
<evidence type="ECO:0000256" key="1">
    <source>
        <dbReference type="ARBA" id="ARBA00001947"/>
    </source>
</evidence>
<keyword evidence="4 14" id="KW-0645">Protease</keyword>
<evidence type="ECO:0000256" key="5">
    <source>
        <dbReference type="ARBA" id="ARBA00022692"/>
    </source>
</evidence>
<keyword evidence="5 12" id="KW-0812">Transmembrane</keyword>
<accession>A0A7G9R4I5</accession>
<evidence type="ECO:0000256" key="8">
    <source>
        <dbReference type="ARBA" id="ARBA00022833"/>
    </source>
</evidence>
<evidence type="ECO:0000256" key="12">
    <source>
        <dbReference type="SAM" id="Phobius"/>
    </source>
</evidence>
<organism evidence="14 15">
    <name type="scientific">Phycicoccus endophyticus</name>
    <dbReference type="NCBI Taxonomy" id="1690220"/>
    <lineage>
        <taxon>Bacteria</taxon>
        <taxon>Bacillati</taxon>
        <taxon>Actinomycetota</taxon>
        <taxon>Actinomycetes</taxon>
        <taxon>Micrococcales</taxon>
        <taxon>Intrasporangiaceae</taxon>
        <taxon>Phycicoccus</taxon>
    </lineage>
</organism>
<name>A0A7G9R4I5_9MICO</name>
<dbReference type="GO" id="GO:0046872">
    <property type="term" value="F:metal ion binding"/>
    <property type="evidence" value="ECO:0007669"/>
    <property type="project" value="UniProtKB-KW"/>
</dbReference>
<dbReference type="RefSeq" id="WP_166098356.1">
    <property type="nucleotide sequence ID" value="NZ_BMMY01000001.1"/>
</dbReference>
<dbReference type="InterPro" id="IPR008915">
    <property type="entry name" value="Peptidase_M50"/>
</dbReference>
<evidence type="ECO:0000256" key="11">
    <source>
        <dbReference type="ARBA" id="ARBA00023136"/>
    </source>
</evidence>
<feature type="transmembrane region" description="Helical" evidence="12">
    <location>
        <begin position="110"/>
        <end position="133"/>
    </location>
</feature>
<dbReference type="GO" id="GO:0008237">
    <property type="term" value="F:metallopeptidase activity"/>
    <property type="evidence" value="ECO:0007669"/>
    <property type="project" value="UniProtKB-KW"/>
</dbReference>
<keyword evidence="9 12" id="KW-1133">Transmembrane helix</keyword>
<keyword evidence="7" id="KW-0378">Hydrolase</keyword>
<dbReference type="AlphaFoldDB" id="A0A7G9R4I5"/>
<dbReference type="Proteomes" id="UP000515976">
    <property type="component" value="Chromosome"/>
</dbReference>
<comment type="subcellular location">
    <subcellularLocation>
        <location evidence="2">Membrane</location>
        <topology evidence="2">Multi-pass membrane protein</topology>
    </subcellularLocation>
</comment>
<dbReference type="PANTHER" id="PTHR39188">
    <property type="entry name" value="MEMBRANE-ASSOCIATED ZINC METALLOPROTEASE M50B"/>
    <property type="match status" value="1"/>
</dbReference>
<comment type="similarity">
    <text evidence="3">Belongs to the peptidase M50B family.</text>
</comment>
<gene>
    <name evidence="14" type="ORF">H9L10_05855</name>
</gene>
<feature type="transmembrane region" description="Helical" evidence="12">
    <location>
        <begin position="214"/>
        <end position="235"/>
    </location>
</feature>
<keyword evidence="8" id="KW-0862">Zinc</keyword>
<keyword evidence="15" id="KW-1185">Reference proteome</keyword>
<proteinExistence type="inferred from homology"/>
<dbReference type="GO" id="GO:0016020">
    <property type="term" value="C:membrane"/>
    <property type="evidence" value="ECO:0007669"/>
    <property type="project" value="UniProtKB-SubCell"/>
</dbReference>
<dbReference type="PANTHER" id="PTHR39188:SF3">
    <property type="entry name" value="STAGE IV SPORULATION PROTEIN FB"/>
    <property type="match status" value="1"/>
</dbReference>
<evidence type="ECO:0000313" key="15">
    <source>
        <dbReference type="Proteomes" id="UP000515976"/>
    </source>
</evidence>
<feature type="domain" description="Peptidase M50" evidence="13">
    <location>
        <begin position="139"/>
        <end position="179"/>
    </location>
</feature>
<protein>
    <submittedName>
        <fullName evidence="14">Site-2 protease family protein</fullName>
    </submittedName>
</protein>
<evidence type="ECO:0000256" key="2">
    <source>
        <dbReference type="ARBA" id="ARBA00004141"/>
    </source>
</evidence>
<keyword evidence="11 12" id="KW-0472">Membrane</keyword>
<dbReference type="EMBL" id="CP060712">
    <property type="protein sequence ID" value="QNN50510.1"/>
    <property type="molecule type" value="Genomic_DNA"/>
</dbReference>
<dbReference type="KEGG" id="pei:H9L10_05855"/>
<evidence type="ECO:0000256" key="6">
    <source>
        <dbReference type="ARBA" id="ARBA00022723"/>
    </source>
</evidence>
<evidence type="ECO:0000256" key="9">
    <source>
        <dbReference type="ARBA" id="ARBA00022989"/>
    </source>
</evidence>
<keyword evidence="6" id="KW-0479">Metal-binding</keyword>
<evidence type="ECO:0000256" key="4">
    <source>
        <dbReference type="ARBA" id="ARBA00022670"/>
    </source>
</evidence>
<evidence type="ECO:0000259" key="13">
    <source>
        <dbReference type="Pfam" id="PF02163"/>
    </source>
</evidence>